<dbReference type="SUPFAM" id="SSF48264">
    <property type="entry name" value="Cytochrome P450"/>
    <property type="match status" value="1"/>
</dbReference>
<dbReference type="PANTHER" id="PTHR46696">
    <property type="entry name" value="P450, PUTATIVE (EUROFUNG)-RELATED"/>
    <property type="match status" value="1"/>
</dbReference>
<dbReference type="Gene3D" id="1.10.630.10">
    <property type="entry name" value="Cytochrome P450"/>
    <property type="match status" value="1"/>
</dbReference>
<keyword evidence="4" id="KW-1185">Reference proteome</keyword>
<dbReference type="InterPro" id="IPR001128">
    <property type="entry name" value="Cyt_P450"/>
</dbReference>
<comment type="caution">
    <text evidence="3">The sequence shown here is derived from an EMBL/GenBank/DDBJ whole genome shotgun (WGS) entry which is preliminary data.</text>
</comment>
<dbReference type="EMBL" id="JBHSQK010000099">
    <property type="protein sequence ID" value="MFC5952276.1"/>
    <property type="molecule type" value="Genomic_DNA"/>
</dbReference>
<organism evidence="3 4">
    <name type="scientific">Pseudonocardia lutea</name>
    <dbReference type="NCBI Taxonomy" id="2172015"/>
    <lineage>
        <taxon>Bacteria</taxon>
        <taxon>Bacillati</taxon>
        <taxon>Actinomycetota</taxon>
        <taxon>Actinomycetes</taxon>
        <taxon>Pseudonocardiales</taxon>
        <taxon>Pseudonocardiaceae</taxon>
        <taxon>Pseudonocardia</taxon>
    </lineage>
</organism>
<keyword evidence="2" id="KW-0560">Oxidoreductase</keyword>
<dbReference type="PRINTS" id="PR00359">
    <property type="entry name" value="BP450"/>
</dbReference>
<comment type="similarity">
    <text evidence="1 2">Belongs to the cytochrome P450 family.</text>
</comment>
<sequence length="399" mass="43631">MPTTSPFVDLLNPEAFAGGHPHEQYRWLREHDPVHRHAEPDGPGFWALTRHADVRAVGRDAETFSSEPTIMIADPVEPGDGVHKMMLMADGADHTRLRRIAAGDFVPRAARLLRPRIAELAREIVGAVEGRGECDLVTDLAGLMPSYVIAELLDIPHADGVALYDLTEAIHASPEDGRAGPTGAEAVQLMFAHAHALWERKRAHPGDDLASRIVHASTGDRPLDELDFALYFLLLIDAGGDTTRNLVAGGMDALFAHPDQLAALRADPDGLMPTAVEELLRWVSPVVHMRRRATRDTVLGGREIAAGDKVVLYYGAANRDPARFPDPERLDLRRTPNDHLAFGGGPHFCLGAHVGRLEIAAMLREILALPGLEPAGPVEWQRSTFITGPRRMPVRFAPR</sequence>
<evidence type="ECO:0000313" key="3">
    <source>
        <dbReference type="EMBL" id="MFC5952276.1"/>
    </source>
</evidence>
<dbReference type="RefSeq" id="WP_379571022.1">
    <property type="nucleotide sequence ID" value="NZ_JBHSQK010000099.1"/>
</dbReference>
<keyword evidence="2" id="KW-0349">Heme</keyword>
<evidence type="ECO:0000313" key="4">
    <source>
        <dbReference type="Proteomes" id="UP001596119"/>
    </source>
</evidence>
<protein>
    <submittedName>
        <fullName evidence="3">Cytochrome P450</fullName>
    </submittedName>
</protein>
<accession>A0ABW1IF09</accession>
<dbReference type="InterPro" id="IPR017972">
    <property type="entry name" value="Cyt_P450_CS"/>
</dbReference>
<keyword evidence="2" id="KW-0503">Monooxygenase</keyword>
<name>A0ABW1IF09_9PSEU</name>
<evidence type="ECO:0000256" key="1">
    <source>
        <dbReference type="ARBA" id="ARBA00010617"/>
    </source>
</evidence>
<keyword evidence="2" id="KW-0479">Metal-binding</keyword>
<proteinExistence type="inferred from homology"/>
<keyword evidence="2" id="KW-0408">Iron</keyword>
<reference evidence="4" key="1">
    <citation type="journal article" date="2019" name="Int. J. Syst. Evol. Microbiol.">
        <title>The Global Catalogue of Microorganisms (GCM) 10K type strain sequencing project: providing services to taxonomists for standard genome sequencing and annotation.</title>
        <authorList>
            <consortium name="The Broad Institute Genomics Platform"/>
            <consortium name="The Broad Institute Genome Sequencing Center for Infectious Disease"/>
            <person name="Wu L."/>
            <person name="Ma J."/>
        </authorList>
    </citation>
    <scope>NUCLEOTIDE SEQUENCE [LARGE SCALE GENOMIC DNA]</scope>
    <source>
        <strain evidence="4">CGMCC 4.7397</strain>
    </source>
</reference>
<gene>
    <name evidence="3" type="ORF">ACFQH9_28825</name>
</gene>
<dbReference type="InterPro" id="IPR036396">
    <property type="entry name" value="Cyt_P450_sf"/>
</dbReference>
<dbReference type="Proteomes" id="UP001596119">
    <property type="component" value="Unassembled WGS sequence"/>
</dbReference>
<evidence type="ECO:0000256" key="2">
    <source>
        <dbReference type="RuleBase" id="RU000461"/>
    </source>
</evidence>
<dbReference type="InterPro" id="IPR002397">
    <property type="entry name" value="Cyt_P450_B"/>
</dbReference>
<dbReference type="PANTHER" id="PTHR46696:SF4">
    <property type="entry name" value="BIOTIN BIOSYNTHESIS CYTOCHROME P450"/>
    <property type="match status" value="1"/>
</dbReference>
<dbReference type="PROSITE" id="PS00086">
    <property type="entry name" value="CYTOCHROME_P450"/>
    <property type="match status" value="1"/>
</dbReference>
<dbReference type="CDD" id="cd11033">
    <property type="entry name" value="CYP142-like"/>
    <property type="match status" value="1"/>
</dbReference>
<dbReference type="Pfam" id="PF00067">
    <property type="entry name" value="p450"/>
    <property type="match status" value="1"/>
</dbReference>